<keyword evidence="2" id="KW-1185">Reference proteome</keyword>
<organism evidence="1 2">
    <name type="scientific">Penaeus vannamei</name>
    <name type="common">Whiteleg shrimp</name>
    <name type="synonym">Litopenaeus vannamei</name>
    <dbReference type="NCBI Taxonomy" id="6689"/>
    <lineage>
        <taxon>Eukaryota</taxon>
        <taxon>Metazoa</taxon>
        <taxon>Ecdysozoa</taxon>
        <taxon>Arthropoda</taxon>
        <taxon>Crustacea</taxon>
        <taxon>Multicrustacea</taxon>
        <taxon>Malacostraca</taxon>
        <taxon>Eumalacostraca</taxon>
        <taxon>Eucarida</taxon>
        <taxon>Decapoda</taxon>
        <taxon>Dendrobranchiata</taxon>
        <taxon>Penaeoidea</taxon>
        <taxon>Penaeidae</taxon>
        <taxon>Penaeus</taxon>
    </lineage>
</organism>
<dbReference type="Proteomes" id="UP000283509">
    <property type="component" value="Unassembled WGS sequence"/>
</dbReference>
<reference evidence="1 2" key="1">
    <citation type="submission" date="2018-04" db="EMBL/GenBank/DDBJ databases">
        <authorList>
            <person name="Zhang X."/>
            <person name="Yuan J."/>
            <person name="Li F."/>
            <person name="Xiang J."/>
        </authorList>
    </citation>
    <scope>NUCLEOTIDE SEQUENCE [LARGE SCALE GENOMIC DNA]</scope>
    <source>
        <tissue evidence="1">Muscle</tissue>
    </source>
</reference>
<comment type="caution">
    <text evidence="1">The sequence shown here is derived from an EMBL/GenBank/DDBJ whole genome shotgun (WGS) entry which is preliminary data.</text>
</comment>
<dbReference type="OrthoDB" id="6341916at2759"/>
<dbReference type="AlphaFoldDB" id="A0A423T3L2"/>
<name>A0A423T3L2_PENVA</name>
<reference evidence="1 2" key="2">
    <citation type="submission" date="2019-01" db="EMBL/GenBank/DDBJ databases">
        <title>The decoding of complex shrimp genome reveals the adaptation for benthos swimmer, frequently molting mechanism and breeding impact on genome.</title>
        <authorList>
            <person name="Sun Y."/>
            <person name="Gao Y."/>
            <person name="Yu Y."/>
        </authorList>
    </citation>
    <scope>NUCLEOTIDE SEQUENCE [LARGE SCALE GENOMIC DNA]</scope>
    <source>
        <tissue evidence="1">Muscle</tissue>
    </source>
</reference>
<accession>A0A423T3L2</accession>
<dbReference type="EMBL" id="QCYY01002345">
    <property type="protein sequence ID" value="ROT71087.1"/>
    <property type="molecule type" value="Genomic_DNA"/>
</dbReference>
<evidence type="ECO:0000313" key="1">
    <source>
        <dbReference type="EMBL" id="ROT71087.1"/>
    </source>
</evidence>
<sequence>MSNDDLFDAVDALEQQQYHAGEEEGLEEGRKKHMMTGALLGWQQACHIQQELCRIEGLLESLLLNCRSDINPKLQTQMEKLLSTIRECPNWDPADEETMEAKLSAIHTKSRYILQRLKIPAKVIDRSVDGDF</sequence>
<gene>
    <name evidence="1" type="ORF">C7M84_010606</name>
</gene>
<protein>
    <submittedName>
        <fullName evidence="1">Uncharacterized protein</fullName>
    </submittedName>
</protein>
<evidence type="ECO:0000313" key="2">
    <source>
        <dbReference type="Proteomes" id="UP000283509"/>
    </source>
</evidence>
<proteinExistence type="predicted"/>